<keyword evidence="1" id="KW-1133">Transmembrane helix</keyword>
<feature type="transmembrane region" description="Helical" evidence="1">
    <location>
        <begin position="38"/>
        <end position="65"/>
    </location>
</feature>
<dbReference type="EMBL" id="CP036401">
    <property type="protein sequence ID" value="QBI02824.1"/>
    <property type="molecule type" value="Genomic_DNA"/>
</dbReference>
<sequence length="73" mass="7492">MNRMLWGWLIAAGLLLARIAYLELDAGRQAVEGGAPEVLALVLLTGGLLAGLLGVTGLLGLLGWVAPPGAMKK</sequence>
<dbReference type="RefSeq" id="WP_131146934.1">
    <property type="nucleotide sequence ID" value="NZ_BMWV01000011.1"/>
</dbReference>
<accession>A0ABX5RYF1</accession>
<dbReference type="Proteomes" id="UP000292307">
    <property type="component" value="Chromosome"/>
</dbReference>
<proteinExistence type="predicted"/>
<keyword evidence="3" id="KW-1185">Reference proteome</keyword>
<evidence type="ECO:0000313" key="3">
    <source>
        <dbReference type="Proteomes" id="UP000292307"/>
    </source>
</evidence>
<organism evidence="2 3">
    <name type="scientific">Pseudoduganella albidiflava</name>
    <dbReference type="NCBI Taxonomy" id="321983"/>
    <lineage>
        <taxon>Bacteria</taxon>
        <taxon>Pseudomonadati</taxon>
        <taxon>Pseudomonadota</taxon>
        <taxon>Betaproteobacteria</taxon>
        <taxon>Burkholderiales</taxon>
        <taxon>Oxalobacteraceae</taxon>
        <taxon>Telluria group</taxon>
        <taxon>Pseudoduganella</taxon>
    </lineage>
</organism>
<evidence type="ECO:0008006" key="4">
    <source>
        <dbReference type="Google" id="ProtNLM"/>
    </source>
</evidence>
<reference evidence="2 3" key="1">
    <citation type="submission" date="2019-02" db="EMBL/GenBank/DDBJ databases">
        <title>Draft Genome Sequences of Six Type Strains of the Genus Massilia.</title>
        <authorList>
            <person name="Miess H."/>
            <person name="Frediansyhah A."/>
            <person name="Gross H."/>
        </authorList>
    </citation>
    <scope>NUCLEOTIDE SEQUENCE [LARGE SCALE GENOMIC DNA]</scope>
    <source>
        <strain evidence="2 3">DSM 17472</strain>
    </source>
</reference>
<keyword evidence="1" id="KW-0472">Membrane</keyword>
<evidence type="ECO:0000313" key="2">
    <source>
        <dbReference type="EMBL" id="QBI02824.1"/>
    </source>
</evidence>
<keyword evidence="1" id="KW-0812">Transmembrane</keyword>
<evidence type="ECO:0000256" key="1">
    <source>
        <dbReference type="SAM" id="Phobius"/>
    </source>
</evidence>
<name>A0ABX5RYF1_9BURK</name>
<gene>
    <name evidence="2" type="ORF">EYF70_19720</name>
</gene>
<protein>
    <recommendedName>
        <fullName evidence="4">DUF2970 domain-containing protein</fullName>
    </recommendedName>
</protein>